<comment type="caution">
    <text evidence="1">The sequence shown here is derived from an EMBL/GenBank/DDBJ whole genome shotgun (WGS) entry which is preliminary data.</text>
</comment>
<sequence length="127" mass="14090">MWVNLSAQAAHPSSDRQRCGYGLHRETPRPPSVMICWVFGRACLDTIRGDGGNPSQDTADLGAVHVCRKDGESRDQQQQRWFRKHEHAHISLGSHPATGDSGLPLPVLVRTPEVNLWSAQSSTAHFR</sequence>
<dbReference type="AlphaFoldDB" id="A0AAE1AE55"/>
<organism evidence="1 2">
    <name type="scientific">Elysia crispata</name>
    <name type="common">lettuce slug</name>
    <dbReference type="NCBI Taxonomy" id="231223"/>
    <lineage>
        <taxon>Eukaryota</taxon>
        <taxon>Metazoa</taxon>
        <taxon>Spiralia</taxon>
        <taxon>Lophotrochozoa</taxon>
        <taxon>Mollusca</taxon>
        <taxon>Gastropoda</taxon>
        <taxon>Heterobranchia</taxon>
        <taxon>Euthyneura</taxon>
        <taxon>Panpulmonata</taxon>
        <taxon>Sacoglossa</taxon>
        <taxon>Placobranchoidea</taxon>
        <taxon>Plakobranchidae</taxon>
        <taxon>Elysia</taxon>
    </lineage>
</organism>
<protein>
    <submittedName>
        <fullName evidence="1">Uncharacterized protein</fullName>
    </submittedName>
</protein>
<accession>A0AAE1AE55</accession>
<keyword evidence="2" id="KW-1185">Reference proteome</keyword>
<proteinExistence type="predicted"/>
<evidence type="ECO:0000313" key="1">
    <source>
        <dbReference type="EMBL" id="KAK3785411.1"/>
    </source>
</evidence>
<name>A0AAE1AE55_9GAST</name>
<evidence type="ECO:0000313" key="2">
    <source>
        <dbReference type="Proteomes" id="UP001283361"/>
    </source>
</evidence>
<dbReference type="Proteomes" id="UP001283361">
    <property type="component" value="Unassembled WGS sequence"/>
</dbReference>
<reference evidence="1" key="1">
    <citation type="journal article" date="2023" name="G3 (Bethesda)">
        <title>A reference genome for the long-term kleptoplast-retaining sea slug Elysia crispata morphotype clarki.</title>
        <authorList>
            <person name="Eastman K.E."/>
            <person name="Pendleton A.L."/>
            <person name="Shaikh M.A."/>
            <person name="Suttiyut T."/>
            <person name="Ogas R."/>
            <person name="Tomko P."/>
            <person name="Gavelis G."/>
            <person name="Widhalm J.R."/>
            <person name="Wisecaver J.H."/>
        </authorList>
    </citation>
    <scope>NUCLEOTIDE SEQUENCE</scope>
    <source>
        <strain evidence="1">ECLA1</strain>
    </source>
</reference>
<dbReference type="EMBL" id="JAWDGP010002131">
    <property type="protein sequence ID" value="KAK3785411.1"/>
    <property type="molecule type" value="Genomic_DNA"/>
</dbReference>
<gene>
    <name evidence="1" type="ORF">RRG08_045165</name>
</gene>